<name>A0A0S4TEG4_CRYHO</name>
<reference evidence="2" key="1">
    <citation type="submission" date="2015-08" db="EMBL/GenBank/DDBJ databases">
        <authorList>
            <person name="Babu N.S."/>
            <person name="Beckwith C.J."/>
            <person name="Beseler K.G."/>
            <person name="Brison A."/>
            <person name="Carone J.V."/>
            <person name="Caskin T.P."/>
            <person name="Diamond M."/>
            <person name="Durham M.E."/>
            <person name="Foxe J.M."/>
            <person name="Go M."/>
            <person name="Henderson B.A."/>
            <person name="Jones I.B."/>
            <person name="McGettigan J.A."/>
            <person name="Micheletti S.J."/>
            <person name="Nasrallah M.E."/>
            <person name="Ortiz D."/>
            <person name="Piller C.R."/>
            <person name="Privatt S.R."/>
            <person name="Schneider S.L."/>
            <person name="Sharp S."/>
            <person name="Smith T.C."/>
            <person name="Stanton J.D."/>
            <person name="Ullery H.E."/>
            <person name="Wilson R.J."/>
            <person name="Serrano M.G."/>
            <person name="Buck G."/>
            <person name="Lee V."/>
            <person name="Wang Y."/>
            <person name="Carvalho R."/>
            <person name="Voegtly L."/>
            <person name="Shi R."/>
            <person name="Duckworth R."/>
            <person name="Johnson A."/>
            <person name="Loviza R."/>
            <person name="Walstead R."/>
            <person name="Shah Z."/>
            <person name="Kiflezghi M."/>
            <person name="Wade K."/>
            <person name="Ball S.L."/>
            <person name="Bradley K.W."/>
            <person name="Asai D.J."/>
            <person name="Bowman C.A."/>
            <person name="Russell D.A."/>
            <person name="Pope W.H."/>
            <person name="Jacobs-Sera D."/>
            <person name="Hendrix R.W."/>
            <person name="Hatfull G.F."/>
        </authorList>
    </citation>
    <scope>NUCLEOTIDE SEQUENCE [LARGE SCALE GENOMIC DNA]</scope>
</reference>
<gene>
    <name evidence="2" type="ORF">CHUDEA4_2480</name>
</gene>
<organism evidence="2">
    <name type="scientific">Cryptosporidium hominis</name>
    <dbReference type="NCBI Taxonomy" id="237895"/>
    <lineage>
        <taxon>Eukaryota</taxon>
        <taxon>Sar</taxon>
        <taxon>Alveolata</taxon>
        <taxon>Apicomplexa</taxon>
        <taxon>Conoidasida</taxon>
        <taxon>Coccidia</taxon>
        <taxon>Eucoccidiorida</taxon>
        <taxon>Eimeriorina</taxon>
        <taxon>Cryptosporidiidae</taxon>
        <taxon>Cryptosporidium</taxon>
    </lineage>
</organism>
<proteinExistence type="predicted"/>
<dbReference type="EMBL" id="LN877950">
    <property type="protein sequence ID" value="CUV05646.1"/>
    <property type="molecule type" value="Genomic_DNA"/>
</dbReference>
<feature type="signal peptide" evidence="1">
    <location>
        <begin position="1"/>
        <end position="19"/>
    </location>
</feature>
<dbReference type="AlphaFoldDB" id="A0A0S4TEG4"/>
<dbReference type="VEuPathDB" id="CryptoDB:CHUDEA4_2480"/>
<protein>
    <submittedName>
        <fullName evidence="2">Uncharacterized protein</fullName>
    </submittedName>
</protein>
<keyword evidence="1" id="KW-0732">Signal</keyword>
<dbReference type="VEuPathDB" id="CryptoDB:GY17_00001715"/>
<feature type="chain" id="PRO_5006627609" evidence="1">
    <location>
        <begin position="20"/>
        <end position="200"/>
    </location>
</feature>
<dbReference type="OrthoDB" id="341176at2759"/>
<evidence type="ECO:0000313" key="2">
    <source>
        <dbReference type="EMBL" id="CUV05646.1"/>
    </source>
</evidence>
<dbReference type="Proteomes" id="UP000199752">
    <property type="component" value="Chromosome 4"/>
</dbReference>
<dbReference type="VEuPathDB" id="CryptoDB:Chro.40278"/>
<dbReference type="VEuPathDB" id="CryptoDB:ChTU502y2012_295g0460"/>
<sequence length="200" mass="21932">MNFSILFFSVFILASKIHCSSFRSFSENDQLSKYEDNNKTNSLITLSANHSDIIESTLDSPVSRVMDDILIQEKPVLLNTIPHTALSHNLFVNSSGLFTNITVILTSTVPIAIVSPENDSIHRILSGSETNKTLGSIKMDLEKISENISKSMDKLPKEIMNVVENTGEYFEKLSLLLAGVANLGDNSGSNSTVSEPAHNE</sequence>
<accession>A0A0S4TEG4</accession>
<evidence type="ECO:0000256" key="1">
    <source>
        <dbReference type="SAM" id="SignalP"/>
    </source>
</evidence>